<dbReference type="EMBL" id="LR031577">
    <property type="protein sequence ID" value="VDD17715.1"/>
    <property type="molecule type" value="Genomic_DNA"/>
</dbReference>
<keyword evidence="1" id="KW-0472">Membrane</keyword>
<gene>
    <name evidence="2" type="ORF">BRAA10T43428Z</name>
</gene>
<proteinExistence type="predicted"/>
<reference evidence="2" key="1">
    <citation type="submission" date="2018-11" db="EMBL/GenBank/DDBJ databases">
        <authorList>
            <consortium name="Genoscope - CEA"/>
            <person name="William W."/>
        </authorList>
    </citation>
    <scope>NUCLEOTIDE SEQUENCE</scope>
</reference>
<sequence>MGADICSGFAVTAAMVGVLVEITALVYCGREIGVGTGVATKMIELVGKERRDIARTDGEKSTGFVFATVAAVAVVGPLLGLMSVSHARCFLSFLHWNRER</sequence>
<feature type="transmembrane region" description="Helical" evidence="1">
    <location>
        <begin position="64"/>
        <end position="84"/>
    </location>
</feature>
<evidence type="ECO:0000313" key="2">
    <source>
        <dbReference type="EMBL" id="VDD17715.1"/>
    </source>
</evidence>
<keyword evidence="1" id="KW-1133">Transmembrane helix</keyword>
<name>A0A3P6D5P9_BRACM</name>
<accession>A0A3P6D5P9</accession>
<dbReference type="AlphaFoldDB" id="A0A3P6D5P9"/>
<organism evidence="2">
    <name type="scientific">Brassica campestris</name>
    <name type="common">Field mustard</name>
    <dbReference type="NCBI Taxonomy" id="3711"/>
    <lineage>
        <taxon>Eukaryota</taxon>
        <taxon>Viridiplantae</taxon>
        <taxon>Streptophyta</taxon>
        <taxon>Embryophyta</taxon>
        <taxon>Tracheophyta</taxon>
        <taxon>Spermatophyta</taxon>
        <taxon>Magnoliopsida</taxon>
        <taxon>eudicotyledons</taxon>
        <taxon>Gunneridae</taxon>
        <taxon>Pentapetalae</taxon>
        <taxon>rosids</taxon>
        <taxon>malvids</taxon>
        <taxon>Brassicales</taxon>
        <taxon>Brassicaceae</taxon>
        <taxon>Brassiceae</taxon>
        <taxon>Brassica</taxon>
    </lineage>
</organism>
<keyword evidence="1" id="KW-0812">Transmembrane</keyword>
<evidence type="ECO:0000256" key="1">
    <source>
        <dbReference type="SAM" id="Phobius"/>
    </source>
</evidence>
<protein>
    <submittedName>
        <fullName evidence="2">Uncharacterized protein</fullName>
    </submittedName>
</protein>